<reference evidence="1" key="1">
    <citation type="journal article" date="2021" name="Proc. Natl. Acad. Sci. U.S.A.">
        <title>A Catalog of Tens of Thousands of Viruses from Human Metagenomes Reveals Hidden Associations with Chronic Diseases.</title>
        <authorList>
            <person name="Tisza M.J."/>
            <person name="Buck C.B."/>
        </authorList>
    </citation>
    <scope>NUCLEOTIDE SEQUENCE</scope>
    <source>
        <strain evidence="1">CtYgF8</strain>
    </source>
</reference>
<organism evidence="1">
    <name type="scientific">Siphoviridae sp. ctYgF8</name>
    <dbReference type="NCBI Taxonomy" id="2826378"/>
    <lineage>
        <taxon>Viruses</taxon>
        <taxon>Duplodnaviria</taxon>
        <taxon>Heunggongvirae</taxon>
        <taxon>Uroviricota</taxon>
        <taxon>Caudoviricetes</taxon>
    </lineage>
</organism>
<sequence>MRVFCVFRPSEFELLPVQVAAFEFSDGLNNLKFWVGGLSVRFQVSMGVCRLKVFGKAVGAWFHAEGRGLRTLPPARGSRLSFLMSWF</sequence>
<protein>
    <submittedName>
        <fullName evidence="1">Uncharacterized protein</fullName>
    </submittedName>
</protein>
<name>A0A8S5NJL4_9CAUD</name>
<dbReference type="EMBL" id="BK015186">
    <property type="protein sequence ID" value="DAD94934.1"/>
    <property type="molecule type" value="Genomic_DNA"/>
</dbReference>
<proteinExistence type="predicted"/>
<accession>A0A8S5NJL4</accession>
<evidence type="ECO:0000313" key="1">
    <source>
        <dbReference type="EMBL" id="DAD94934.1"/>
    </source>
</evidence>